<organism evidence="1 2">
    <name type="scientific">Asparagus officinalis</name>
    <name type="common">Garden asparagus</name>
    <dbReference type="NCBI Taxonomy" id="4686"/>
    <lineage>
        <taxon>Eukaryota</taxon>
        <taxon>Viridiplantae</taxon>
        <taxon>Streptophyta</taxon>
        <taxon>Embryophyta</taxon>
        <taxon>Tracheophyta</taxon>
        <taxon>Spermatophyta</taxon>
        <taxon>Magnoliopsida</taxon>
        <taxon>Liliopsida</taxon>
        <taxon>Asparagales</taxon>
        <taxon>Asparagaceae</taxon>
        <taxon>Asparagoideae</taxon>
        <taxon>Asparagus</taxon>
    </lineage>
</organism>
<gene>
    <name evidence="1" type="ORF">A4U43_C05F24010</name>
</gene>
<dbReference type="AlphaFoldDB" id="A0A5P1EU76"/>
<dbReference type="Proteomes" id="UP000243459">
    <property type="component" value="Chromosome 5"/>
</dbReference>
<dbReference type="EMBL" id="CM007385">
    <property type="protein sequence ID" value="ONK69536.1"/>
    <property type="molecule type" value="Genomic_DNA"/>
</dbReference>
<evidence type="ECO:0000313" key="2">
    <source>
        <dbReference type="Proteomes" id="UP000243459"/>
    </source>
</evidence>
<keyword evidence="2" id="KW-1185">Reference proteome</keyword>
<accession>A0A5P1EU76</accession>
<protein>
    <submittedName>
        <fullName evidence="1">Uncharacterized protein</fullName>
    </submittedName>
</protein>
<reference evidence="2" key="1">
    <citation type="journal article" date="2017" name="Nat. Commun.">
        <title>The asparagus genome sheds light on the origin and evolution of a young Y chromosome.</title>
        <authorList>
            <person name="Harkess A."/>
            <person name="Zhou J."/>
            <person name="Xu C."/>
            <person name="Bowers J.E."/>
            <person name="Van der Hulst R."/>
            <person name="Ayyampalayam S."/>
            <person name="Mercati F."/>
            <person name="Riccardi P."/>
            <person name="McKain M.R."/>
            <person name="Kakrana A."/>
            <person name="Tang H."/>
            <person name="Ray J."/>
            <person name="Groenendijk J."/>
            <person name="Arikit S."/>
            <person name="Mathioni S.M."/>
            <person name="Nakano M."/>
            <person name="Shan H."/>
            <person name="Telgmann-Rauber A."/>
            <person name="Kanno A."/>
            <person name="Yue Z."/>
            <person name="Chen H."/>
            <person name="Li W."/>
            <person name="Chen Y."/>
            <person name="Xu X."/>
            <person name="Zhang Y."/>
            <person name="Luo S."/>
            <person name="Chen H."/>
            <person name="Gao J."/>
            <person name="Mao Z."/>
            <person name="Pires J.C."/>
            <person name="Luo M."/>
            <person name="Kudrna D."/>
            <person name="Wing R.A."/>
            <person name="Meyers B.C."/>
            <person name="Yi K."/>
            <person name="Kong H."/>
            <person name="Lavrijsen P."/>
            <person name="Sunseri F."/>
            <person name="Falavigna A."/>
            <person name="Ye Y."/>
            <person name="Leebens-Mack J.H."/>
            <person name="Chen G."/>
        </authorList>
    </citation>
    <scope>NUCLEOTIDE SEQUENCE [LARGE SCALE GENOMIC DNA]</scope>
    <source>
        <strain evidence="2">cv. DH0086</strain>
    </source>
</reference>
<sequence>MILRGLKKPCSLSPRDPPYAPISFCFSQILETRGSLILHLHHLKVVTARALRPSLLASSLTPLKLIEVSRFQGALNAALVEAIKPHVLVLRSHPYGKKVILSSNNLKK</sequence>
<proteinExistence type="predicted"/>
<dbReference type="Gramene" id="ONK69536">
    <property type="protein sequence ID" value="ONK69536"/>
    <property type="gene ID" value="A4U43_C05F24010"/>
</dbReference>
<evidence type="ECO:0000313" key="1">
    <source>
        <dbReference type="EMBL" id="ONK69536.1"/>
    </source>
</evidence>
<name>A0A5P1EU76_ASPOF</name>